<evidence type="ECO:0000313" key="2">
    <source>
        <dbReference type="EMBL" id="RRT56474.1"/>
    </source>
</evidence>
<dbReference type="AlphaFoldDB" id="A0A426YXP2"/>
<evidence type="ECO:0000313" key="3">
    <source>
        <dbReference type="Proteomes" id="UP000287651"/>
    </source>
</evidence>
<gene>
    <name evidence="2" type="ORF">B296_00036237</name>
</gene>
<comment type="caution">
    <text evidence="2">The sequence shown here is derived from an EMBL/GenBank/DDBJ whole genome shotgun (WGS) entry which is preliminary data.</text>
</comment>
<organism evidence="2 3">
    <name type="scientific">Ensete ventricosum</name>
    <name type="common">Abyssinian banana</name>
    <name type="synonym">Musa ensete</name>
    <dbReference type="NCBI Taxonomy" id="4639"/>
    <lineage>
        <taxon>Eukaryota</taxon>
        <taxon>Viridiplantae</taxon>
        <taxon>Streptophyta</taxon>
        <taxon>Embryophyta</taxon>
        <taxon>Tracheophyta</taxon>
        <taxon>Spermatophyta</taxon>
        <taxon>Magnoliopsida</taxon>
        <taxon>Liliopsida</taxon>
        <taxon>Zingiberales</taxon>
        <taxon>Musaceae</taxon>
        <taxon>Ensete</taxon>
    </lineage>
</organism>
<feature type="compositionally biased region" description="Basic and acidic residues" evidence="1">
    <location>
        <begin position="176"/>
        <end position="192"/>
    </location>
</feature>
<name>A0A426YXP2_ENSVE</name>
<protein>
    <submittedName>
        <fullName evidence="2">Uncharacterized protein</fullName>
    </submittedName>
</protein>
<feature type="region of interest" description="Disordered" evidence="1">
    <location>
        <begin position="159"/>
        <end position="192"/>
    </location>
</feature>
<sequence>MLVHCLPRPLESKLKPSRLLVRLDGLPCFLKSDLFSSARASSTFSALDRAFATSRDNFYRWSSIDRNLLRDSFSNHWDSSRHCLNFLSFHFIRTTSASNSITRCSKKDIHTQIKDLVAFSINTSNVKSYNYFAIPGHKARFNHTRLSIVNSTSVAREVHPAPPRVEVVSTDGRQSVGEDVRPKKHEASPSSP</sequence>
<dbReference type="Proteomes" id="UP000287651">
    <property type="component" value="Unassembled WGS sequence"/>
</dbReference>
<reference evidence="2 3" key="1">
    <citation type="journal article" date="2014" name="Agronomy (Basel)">
        <title>A Draft Genome Sequence for Ensete ventricosum, the Drought-Tolerant Tree Against Hunger.</title>
        <authorList>
            <person name="Harrison J."/>
            <person name="Moore K.A."/>
            <person name="Paszkiewicz K."/>
            <person name="Jones T."/>
            <person name="Grant M."/>
            <person name="Ambacheew D."/>
            <person name="Muzemil S."/>
            <person name="Studholme D.J."/>
        </authorList>
    </citation>
    <scope>NUCLEOTIDE SEQUENCE [LARGE SCALE GENOMIC DNA]</scope>
</reference>
<accession>A0A426YXP2</accession>
<proteinExistence type="predicted"/>
<dbReference type="EMBL" id="AMZH03009615">
    <property type="protein sequence ID" value="RRT56474.1"/>
    <property type="molecule type" value="Genomic_DNA"/>
</dbReference>
<evidence type="ECO:0000256" key="1">
    <source>
        <dbReference type="SAM" id="MobiDB-lite"/>
    </source>
</evidence>